<evidence type="ECO:0000313" key="1">
    <source>
        <dbReference type="EMBL" id="KJS60700.1"/>
    </source>
</evidence>
<dbReference type="OrthoDB" id="4569910at2"/>
<dbReference type="EMBL" id="JZKH01000038">
    <property type="protein sequence ID" value="KJS60700.1"/>
    <property type="molecule type" value="Genomic_DNA"/>
</dbReference>
<comment type="caution">
    <text evidence="1">The sequence shown here is derived from an EMBL/GenBank/DDBJ whole genome shotgun (WGS) entry which is preliminary data.</text>
</comment>
<sequence>MATSLVTEYSPKEWKNLVHLGQELVDSESTVQFRLGDIGLELVPLPPKGKRLPMKAYSMLADYADEVGLTRETFEGYRLVAGAWPKDKRQEDVCWTVHSILSYRHDRFELILDPPVHRKTGRREWTCAAAQRVMGWKTDVPETEDERLQMVEDLLNDEQVAAKAVERAMSRKEVARRVVERPAVRESFNRAQTERIVEAHEQTKKRPEIRRINEQAEVYSVLHLCSDFTHGIGRALPTLHVAQLSEDAKDSIREGLQRVTAAVSWTEHALDTGSTDIDSALERLLAE</sequence>
<dbReference type="RefSeq" id="WP_045698456.1">
    <property type="nucleotide sequence ID" value="NZ_JZKH01000038.1"/>
</dbReference>
<evidence type="ECO:0000313" key="2">
    <source>
        <dbReference type="Proteomes" id="UP000033699"/>
    </source>
</evidence>
<gene>
    <name evidence="1" type="ORF">VM95_19225</name>
</gene>
<organism evidence="1 2">
    <name type="scientific">Streptomyces rubellomurinus (strain ATCC 31215)</name>
    <dbReference type="NCBI Taxonomy" id="359131"/>
    <lineage>
        <taxon>Bacteria</taxon>
        <taxon>Bacillati</taxon>
        <taxon>Actinomycetota</taxon>
        <taxon>Actinomycetes</taxon>
        <taxon>Kitasatosporales</taxon>
        <taxon>Streptomycetaceae</taxon>
        <taxon>Streptomyces</taxon>
    </lineage>
</organism>
<dbReference type="Pfam" id="PF19691">
    <property type="entry name" value="DUF6192"/>
    <property type="match status" value="1"/>
</dbReference>
<dbReference type="Proteomes" id="UP000033699">
    <property type="component" value="Unassembled WGS sequence"/>
</dbReference>
<proteinExistence type="predicted"/>
<protein>
    <recommendedName>
        <fullName evidence="3">RacO protein</fullName>
    </recommendedName>
</protein>
<dbReference type="PATRIC" id="fig|359131.3.peg.4497"/>
<reference evidence="1 2" key="1">
    <citation type="submission" date="2015-02" db="EMBL/GenBank/DDBJ databases">
        <authorList>
            <person name="Ju K.-S."/>
            <person name="Doroghazi J.R."/>
            <person name="Metcalf W."/>
        </authorList>
    </citation>
    <scope>NUCLEOTIDE SEQUENCE [LARGE SCALE GENOMIC DNA]</scope>
    <source>
        <strain evidence="1 2">ATCC 31215</strain>
    </source>
</reference>
<name>A0A0F2TEH1_STRR3</name>
<evidence type="ECO:0008006" key="3">
    <source>
        <dbReference type="Google" id="ProtNLM"/>
    </source>
</evidence>
<dbReference type="AlphaFoldDB" id="A0A0F2TEH1"/>
<keyword evidence="2" id="KW-1185">Reference proteome</keyword>
<accession>A0A0F2TEH1</accession>
<dbReference type="InterPro" id="IPR045683">
    <property type="entry name" value="DUF6192"/>
</dbReference>